<name>A0ABR2GLH9_9EUKA</name>
<dbReference type="SUPFAM" id="SSF56399">
    <property type="entry name" value="ADP-ribosylation"/>
    <property type="match status" value="1"/>
</dbReference>
<gene>
    <name evidence="2" type="ORF">M9Y10_018213</name>
    <name evidence="1" type="ORF">M9Y10_025010</name>
</gene>
<reference evidence="1 3" key="1">
    <citation type="submission" date="2024-04" db="EMBL/GenBank/DDBJ databases">
        <title>Tritrichomonas musculus Genome.</title>
        <authorList>
            <person name="Alves-Ferreira E."/>
            <person name="Grigg M."/>
            <person name="Lorenzi H."/>
            <person name="Galac M."/>
        </authorList>
    </citation>
    <scope>NUCLEOTIDE SEQUENCE [LARGE SCALE GENOMIC DNA]</scope>
    <source>
        <strain evidence="1 3">EAF2021</strain>
    </source>
</reference>
<dbReference type="EMBL" id="JAPFFF010000024">
    <property type="protein sequence ID" value="KAK8850102.1"/>
    <property type="molecule type" value="Genomic_DNA"/>
</dbReference>
<dbReference type="Gene3D" id="3.90.228.10">
    <property type="match status" value="1"/>
</dbReference>
<accession>A0ABR2GLH9</accession>
<proteinExistence type="predicted"/>
<evidence type="ECO:0000313" key="1">
    <source>
        <dbReference type="EMBL" id="KAK8834779.1"/>
    </source>
</evidence>
<evidence type="ECO:0000313" key="2">
    <source>
        <dbReference type="EMBL" id="KAK8850102.1"/>
    </source>
</evidence>
<organism evidence="1 3">
    <name type="scientific">Tritrichomonas musculus</name>
    <dbReference type="NCBI Taxonomy" id="1915356"/>
    <lineage>
        <taxon>Eukaryota</taxon>
        <taxon>Metamonada</taxon>
        <taxon>Parabasalia</taxon>
        <taxon>Tritrichomonadida</taxon>
        <taxon>Tritrichomonadidae</taxon>
        <taxon>Tritrichomonas</taxon>
    </lineage>
</organism>
<protein>
    <submittedName>
        <fullName evidence="1">Uncharacterized protein</fullName>
    </submittedName>
</protein>
<keyword evidence="3" id="KW-1185">Reference proteome</keyword>
<dbReference type="Proteomes" id="UP001470230">
    <property type="component" value="Unassembled WGS sequence"/>
</dbReference>
<comment type="caution">
    <text evidence="1">The sequence shown here is derived from an EMBL/GenBank/DDBJ whole genome shotgun (WGS) entry which is preliminary data.</text>
</comment>
<sequence length="226" mass="26447">MNYYYHATSFENAQKIEVEGFHLGQNGMFGGGIYFSEMPEEAVRKARVSRCDCIIVATLNVGRLLTEEMAMNHFNERIVNKMGYDSVQMTHCRTGAEICIYEPSRVTIVCIVHWDSSSIEFKGENLRDKINLNDFRTFINGRTIKLNPPNQEAPTFKDKSPEEIKARRYKRLDDLETYLLNEKNHTILTDPWFKNPADACMKTLRNYLHHHIQFRDEFPELKDELD</sequence>
<dbReference type="EMBL" id="JAPFFF010000311">
    <property type="protein sequence ID" value="KAK8834779.1"/>
    <property type="molecule type" value="Genomic_DNA"/>
</dbReference>
<evidence type="ECO:0000313" key="3">
    <source>
        <dbReference type="Proteomes" id="UP001470230"/>
    </source>
</evidence>